<dbReference type="EMBL" id="MU004425">
    <property type="protein sequence ID" value="KAF2651468.1"/>
    <property type="molecule type" value="Genomic_DNA"/>
</dbReference>
<proteinExistence type="predicted"/>
<evidence type="ECO:0000256" key="1">
    <source>
        <dbReference type="SAM" id="MobiDB-lite"/>
    </source>
</evidence>
<gene>
    <name evidence="2" type="ORF">K491DRAFT_90044</name>
</gene>
<protein>
    <submittedName>
        <fullName evidence="2">Uncharacterized protein</fullName>
    </submittedName>
</protein>
<name>A0A6A6SYA2_9PLEO</name>
<sequence length="214" mass="23184">MLHEVGAPCTRDVAVSVLANTGLATCRVDGRRIFRCVSKDGKIELVFVNRVPPAPLAQLPQWPRDLVSPTRVRAEAIYQCAIPVFDLCVQFPVPPAQRPSSSDLPAPTSLHLIAPTTQVFPLLPAWPNPSCPAPFTTHKSSQALTVIGNRLVTYGSKLSTEKARTGIPAAIHLLPQLTSEAELRTISTITPIREHRSPHPAHTQNIPHKGSCIA</sequence>
<reference evidence="2" key="1">
    <citation type="journal article" date="2020" name="Stud. Mycol.">
        <title>101 Dothideomycetes genomes: a test case for predicting lifestyles and emergence of pathogens.</title>
        <authorList>
            <person name="Haridas S."/>
            <person name="Albert R."/>
            <person name="Binder M."/>
            <person name="Bloem J."/>
            <person name="Labutti K."/>
            <person name="Salamov A."/>
            <person name="Andreopoulos B."/>
            <person name="Baker S."/>
            <person name="Barry K."/>
            <person name="Bills G."/>
            <person name="Bluhm B."/>
            <person name="Cannon C."/>
            <person name="Castanera R."/>
            <person name="Culley D."/>
            <person name="Daum C."/>
            <person name="Ezra D."/>
            <person name="Gonzalez J."/>
            <person name="Henrissat B."/>
            <person name="Kuo A."/>
            <person name="Liang C."/>
            <person name="Lipzen A."/>
            <person name="Lutzoni F."/>
            <person name="Magnuson J."/>
            <person name="Mondo S."/>
            <person name="Nolan M."/>
            <person name="Ohm R."/>
            <person name="Pangilinan J."/>
            <person name="Park H.-J."/>
            <person name="Ramirez L."/>
            <person name="Alfaro M."/>
            <person name="Sun H."/>
            <person name="Tritt A."/>
            <person name="Yoshinaga Y."/>
            <person name="Zwiers L.-H."/>
            <person name="Turgeon B."/>
            <person name="Goodwin S."/>
            <person name="Spatafora J."/>
            <person name="Crous P."/>
            <person name="Grigoriev I."/>
        </authorList>
    </citation>
    <scope>NUCLEOTIDE SEQUENCE</scope>
    <source>
        <strain evidence="2">CBS 122681</strain>
    </source>
</reference>
<evidence type="ECO:0000313" key="2">
    <source>
        <dbReference type="EMBL" id="KAF2651468.1"/>
    </source>
</evidence>
<dbReference type="AlphaFoldDB" id="A0A6A6SYA2"/>
<feature type="region of interest" description="Disordered" evidence="1">
    <location>
        <begin position="194"/>
        <end position="214"/>
    </location>
</feature>
<organism evidence="2 3">
    <name type="scientific">Lophiostoma macrostomum CBS 122681</name>
    <dbReference type="NCBI Taxonomy" id="1314788"/>
    <lineage>
        <taxon>Eukaryota</taxon>
        <taxon>Fungi</taxon>
        <taxon>Dikarya</taxon>
        <taxon>Ascomycota</taxon>
        <taxon>Pezizomycotina</taxon>
        <taxon>Dothideomycetes</taxon>
        <taxon>Pleosporomycetidae</taxon>
        <taxon>Pleosporales</taxon>
        <taxon>Lophiostomataceae</taxon>
        <taxon>Lophiostoma</taxon>
    </lineage>
</organism>
<keyword evidence="3" id="KW-1185">Reference proteome</keyword>
<evidence type="ECO:0000313" key="3">
    <source>
        <dbReference type="Proteomes" id="UP000799324"/>
    </source>
</evidence>
<accession>A0A6A6SYA2</accession>
<dbReference type="Proteomes" id="UP000799324">
    <property type="component" value="Unassembled WGS sequence"/>
</dbReference>